<reference evidence="1 2" key="1">
    <citation type="journal article" date="2019" name="Nat. Microbiol.">
        <title>Wide diversity of methane and short-chain alkane metabolisms in uncultured archaea.</title>
        <authorList>
            <person name="Borrel G."/>
            <person name="Adam P.S."/>
            <person name="McKay L.J."/>
            <person name="Chen L.X."/>
            <person name="Sierra-Garcia I.N."/>
            <person name="Sieber C.M."/>
            <person name="Letourneur Q."/>
            <person name="Ghozlane A."/>
            <person name="Andersen G.L."/>
            <person name="Li W.J."/>
            <person name="Hallam S.J."/>
            <person name="Muyzer G."/>
            <person name="de Oliveira V.M."/>
            <person name="Inskeep W.P."/>
            <person name="Banfield J.F."/>
            <person name="Gribaldo S."/>
        </authorList>
    </citation>
    <scope>NUCLEOTIDE SEQUENCE [LARGE SCALE GENOMIC DNA]</scope>
    <source>
        <strain evidence="1">NM1a</strain>
    </source>
</reference>
<accession>A0A520KR26</accession>
<name>A0A520KR26_METT2</name>
<sequence>MKKSLKNLFKEEEAMTIIGSCLGFLPGLSCPCCCCCGLTSCIGGLMGLQADMRYISALVARWIDLAFAPFYR</sequence>
<organism evidence="1 2">
    <name type="scientific">Methanoliparum thermophilum</name>
    <dbReference type="NCBI Taxonomy" id="2491083"/>
    <lineage>
        <taxon>Archaea</taxon>
        <taxon>Methanobacteriati</taxon>
        <taxon>Methanobacteriota</taxon>
        <taxon>Candidatus Methanoliparia</taxon>
        <taxon>Candidatus Methanoliparales</taxon>
        <taxon>Candidatus Methanoliparaceae</taxon>
        <taxon>Candidatus Methanoliparum</taxon>
    </lineage>
</organism>
<dbReference type="AlphaFoldDB" id="A0A520KR26"/>
<proteinExistence type="predicted"/>
<protein>
    <submittedName>
        <fullName evidence="1">Uncharacterized protein</fullName>
    </submittedName>
</protein>
<dbReference type="Proteomes" id="UP000317158">
    <property type="component" value="Unassembled WGS sequence"/>
</dbReference>
<comment type="caution">
    <text evidence="1">The sequence shown here is derived from an EMBL/GenBank/DDBJ whole genome shotgun (WGS) entry which is preliminary data.</text>
</comment>
<evidence type="ECO:0000313" key="1">
    <source>
        <dbReference type="EMBL" id="RZN64060.1"/>
    </source>
</evidence>
<evidence type="ECO:0000313" key="2">
    <source>
        <dbReference type="Proteomes" id="UP000317158"/>
    </source>
</evidence>
<dbReference type="EMBL" id="RXIF01000010">
    <property type="protein sequence ID" value="RZN64060.1"/>
    <property type="molecule type" value="Genomic_DNA"/>
</dbReference>
<gene>
    <name evidence="1" type="ORF">EF806_05415</name>
</gene>